<comment type="cofactor">
    <cofactor evidence="1 6">
        <name>FAD</name>
        <dbReference type="ChEBI" id="CHEBI:57692"/>
    </cofactor>
</comment>
<dbReference type="Gene3D" id="2.40.110.10">
    <property type="entry name" value="Butyryl-CoA Dehydrogenase, subunit A, domain 2"/>
    <property type="match status" value="1"/>
</dbReference>
<dbReference type="OMA" id="NYDKMGV"/>
<dbReference type="FunFam" id="2.40.110.10:FF:000001">
    <property type="entry name" value="Acyl-CoA dehydrogenase, mitochondrial"/>
    <property type="match status" value="1"/>
</dbReference>
<dbReference type="FunFam" id="1.20.140.10:FF:000011">
    <property type="entry name" value="Medium-chain specific acyl-CoA dehydrogenase, mitochondrial"/>
    <property type="match status" value="1"/>
</dbReference>
<dbReference type="SUPFAM" id="SSF47203">
    <property type="entry name" value="Acyl-CoA dehydrogenase C-terminal domain-like"/>
    <property type="match status" value="2"/>
</dbReference>
<dbReference type="PANTHER" id="PTHR43884:SF12">
    <property type="entry name" value="ISOVALERYL-COA DEHYDROGENASE, MITOCHONDRIAL-RELATED"/>
    <property type="match status" value="1"/>
</dbReference>
<accession>W2TR05</accession>
<dbReference type="InterPro" id="IPR013786">
    <property type="entry name" value="AcylCoA_DH/ox_N"/>
</dbReference>
<feature type="domain" description="Acyl-CoA dehydrogenase/oxidase N-terminal" evidence="9">
    <location>
        <begin position="1"/>
        <end position="52"/>
    </location>
</feature>
<gene>
    <name evidence="10" type="ORF">NECAME_07057</name>
</gene>
<dbReference type="Pfam" id="PF02770">
    <property type="entry name" value="Acyl-CoA_dh_M"/>
    <property type="match status" value="1"/>
</dbReference>
<evidence type="ECO:0000256" key="3">
    <source>
        <dbReference type="ARBA" id="ARBA00022630"/>
    </source>
</evidence>
<dbReference type="AlphaFoldDB" id="W2TR05"/>
<dbReference type="GO" id="GO:0050660">
    <property type="term" value="F:flavin adenine dinucleotide binding"/>
    <property type="evidence" value="ECO:0007669"/>
    <property type="project" value="InterPro"/>
</dbReference>
<dbReference type="OrthoDB" id="434771at2759"/>
<reference evidence="11" key="1">
    <citation type="journal article" date="2014" name="Nat. Genet.">
        <title>Genome of the human hookworm Necator americanus.</title>
        <authorList>
            <person name="Tang Y.T."/>
            <person name="Gao X."/>
            <person name="Rosa B.A."/>
            <person name="Abubucker S."/>
            <person name="Hallsworth-Pepin K."/>
            <person name="Martin J."/>
            <person name="Tyagi R."/>
            <person name="Heizer E."/>
            <person name="Zhang X."/>
            <person name="Bhonagiri-Palsikar V."/>
            <person name="Minx P."/>
            <person name="Warren W.C."/>
            <person name="Wang Q."/>
            <person name="Zhan B."/>
            <person name="Hotez P.J."/>
            <person name="Sternberg P.W."/>
            <person name="Dougall A."/>
            <person name="Gaze S.T."/>
            <person name="Mulvenna J."/>
            <person name="Sotillo J."/>
            <person name="Ranganathan S."/>
            <person name="Rabelo E.M."/>
            <person name="Wilson R.K."/>
            <person name="Felgner P.L."/>
            <person name="Bethony J."/>
            <person name="Hawdon J.M."/>
            <person name="Gasser R.B."/>
            <person name="Loukas A."/>
            <person name="Mitreva M."/>
        </authorList>
    </citation>
    <scope>NUCLEOTIDE SEQUENCE [LARGE SCALE GENOMIC DNA]</scope>
</reference>
<dbReference type="GO" id="GO:0003995">
    <property type="term" value="F:acyl-CoA dehydrogenase activity"/>
    <property type="evidence" value="ECO:0007669"/>
    <property type="project" value="InterPro"/>
</dbReference>
<dbReference type="InterPro" id="IPR006089">
    <property type="entry name" value="Acyl-CoA_DH_CS"/>
</dbReference>
<evidence type="ECO:0000259" key="9">
    <source>
        <dbReference type="Pfam" id="PF02771"/>
    </source>
</evidence>
<protein>
    <submittedName>
        <fullName evidence="10">Acyl-CoA dehydrogenase protein</fullName>
    </submittedName>
</protein>
<evidence type="ECO:0000256" key="5">
    <source>
        <dbReference type="ARBA" id="ARBA00023002"/>
    </source>
</evidence>
<feature type="domain" description="Acyl-CoA dehydrogenase/oxidase C-terminal" evidence="7">
    <location>
        <begin position="296"/>
        <end position="331"/>
    </location>
</feature>
<dbReference type="PROSITE" id="PS00072">
    <property type="entry name" value="ACYL_COA_DH_1"/>
    <property type="match status" value="1"/>
</dbReference>
<dbReference type="Gene3D" id="1.10.540.10">
    <property type="entry name" value="Acyl-CoA dehydrogenase/oxidase, N-terminal domain"/>
    <property type="match status" value="1"/>
</dbReference>
<evidence type="ECO:0000256" key="6">
    <source>
        <dbReference type="RuleBase" id="RU362125"/>
    </source>
</evidence>
<dbReference type="InterPro" id="IPR036250">
    <property type="entry name" value="AcylCo_DH-like_C"/>
</dbReference>
<dbReference type="SUPFAM" id="SSF56645">
    <property type="entry name" value="Acyl-CoA dehydrogenase NM domain-like"/>
    <property type="match status" value="1"/>
</dbReference>
<dbReference type="InterPro" id="IPR009100">
    <property type="entry name" value="AcylCoA_DH/oxidase_NM_dom_sf"/>
</dbReference>
<dbReference type="STRING" id="51031.W2TR05"/>
<dbReference type="InterPro" id="IPR009075">
    <property type="entry name" value="AcylCo_DH/oxidase_C"/>
</dbReference>
<evidence type="ECO:0000256" key="2">
    <source>
        <dbReference type="ARBA" id="ARBA00009347"/>
    </source>
</evidence>
<dbReference type="PANTHER" id="PTHR43884">
    <property type="entry name" value="ACYL-COA DEHYDROGENASE"/>
    <property type="match status" value="1"/>
</dbReference>
<keyword evidence="3 6" id="KW-0285">Flavoprotein</keyword>
<evidence type="ECO:0000256" key="4">
    <source>
        <dbReference type="ARBA" id="ARBA00022827"/>
    </source>
</evidence>
<dbReference type="InterPro" id="IPR037069">
    <property type="entry name" value="AcylCoA_DH/ox_N_sf"/>
</dbReference>
<evidence type="ECO:0000259" key="8">
    <source>
        <dbReference type="Pfam" id="PF02770"/>
    </source>
</evidence>
<keyword evidence="5 6" id="KW-0560">Oxidoreductase</keyword>
<dbReference type="KEGG" id="nai:NECAME_07057"/>
<keyword evidence="4 6" id="KW-0274">FAD</keyword>
<evidence type="ECO:0000313" key="11">
    <source>
        <dbReference type="Proteomes" id="UP000053676"/>
    </source>
</evidence>
<dbReference type="Pfam" id="PF02771">
    <property type="entry name" value="Acyl-CoA_dh_N"/>
    <property type="match status" value="1"/>
</dbReference>
<feature type="domain" description="Acyl-CoA dehydrogenase/oxidase C-terminal" evidence="7">
    <location>
        <begin position="168"/>
        <end position="275"/>
    </location>
</feature>
<dbReference type="PROSITE" id="PS00073">
    <property type="entry name" value="ACYL_COA_DH_2"/>
    <property type="match status" value="1"/>
</dbReference>
<dbReference type="Proteomes" id="UP000053676">
    <property type="component" value="Unassembled WGS sequence"/>
</dbReference>
<dbReference type="EMBL" id="KI658023">
    <property type="protein sequence ID" value="ETN84109.1"/>
    <property type="molecule type" value="Genomic_DNA"/>
</dbReference>
<dbReference type="Gene3D" id="1.20.140.10">
    <property type="entry name" value="Butyryl-CoA Dehydrogenase, subunit A, domain 3"/>
    <property type="match status" value="2"/>
</dbReference>
<evidence type="ECO:0000313" key="10">
    <source>
        <dbReference type="EMBL" id="ETN84109.1"/>
    </source>
</evidence>
<name>W2TR05_NECAM</name>
<proteinExistence type="inferred from homology"/>
<organism evidence="10 11">
    <name type="scientific">Necator americanus</name>
    <name type="common">Human hookworm</name>
    <dbReference type="NCBI Taxonomy" id="51031"/>
    <lineage>
        <taxon>Eukaryota</taxon>
        <taxon>Metazoa</taxon>
        <taxon>Ecdysozoa</taxon>
        <taxon>Nematoda</taxon>
        <taxon>Chromadorea</taxon>
        <taxon>Rhabditida</taxon>
        <taxon>Rhabditina</taxon>
        <taxon>Rhabditomorpha</taxon>
        <taxon>Strongyloidea</taxon>
        <taxon>Ancylostomatidae</taxon>
        <taxon>Bunostominae</taxon>
        <taxon>Necator</taxon>
    </lineage>
</organism>
<feature type="domain" description="Acyl-CoA oxidase/dehydrogenase middle" evidence="8">
    <location>
        <begin position="59"/>
        <end position="156"/>
    </location>
</feature>
<dbReference type="InterPro" id="IPR006091">
    <property type="entry name" value="Acyl-CoA_Oxase/DH_mid-dom"/>
</dbReference>
<comment type="similarity">
    <text evidence="2 6">Belongs to the acyl-CoA dehydrogenase family.</text>
</comment>
<evidence type="ECO:0000259" key="7">
    <source>
        <dbReference type="Pfam" id="PF00441"/>
    </source>
</evidence>
<dbReference type="Pfam" id="PF00441">
    <property type="entry name" value="Acyl-CoA_dh_1"/>
    <property type="match status" value="2"/>
</dbReference>
<sequence length="352" mass="38285">MDMVSNAIVSEEIAYGCSAIGTVILGNNLAEAPLILCGSDDLKSKFLPRMVEEPFVASYAVTESIAGSDVAGISTRCEKKGDEYIINGSKMWITNAGHANWFFILARSDPDVRTSSGRAFTAFAVEGSTAGITRGKKEINLGQRCSDTRGLIFEDVRVPASNVVGAPGEGFKVAMMTFDKTRPLVAALATGLSARCLDEAVQYSLERRTFGTRIANHQAVQFILADMAVNVELARIMTYKSAFEVDQKRPGSLYASIAKLFAGDSANLAATNAVQAGVALLFFPFSHSSSSDNMLFQVFGGAGFNTEYPVEKLLRDAKIFQIYEGTSQVIQANTCIFSYKSRIFIRTHMFWR</sequence>
<evidence type="ECO:0000256" key="1">
    <source>
        <dbReference type="ARBA" id="ARBA00001974"/>
    </source>
</evidence>
<keyword evidence="11" id="KW-1185">Reference proteome</keyword>
<dbReference type="InterPro" id="IPR046373">
    <property type="entry name" value="Acyl-CoA_Oxase/DH_mid-dom_sf"/>
</dbReference>